<evidence type="ECO:0000313" key="7">
    <source>
        <dbReference type="Proteomes" id="UP000602905"/>
    </source>
</evidence>
<dbReference type="EMBL" id="JACYCD010000047">
    <property type="protein sequence ID" value="KAF8710495.1"/>
    <property type="molecule type" value="Genomic_DNA"/>
</dbReference>
<feature type="short sequence motif" description="GXGXXG" evidence="4">
    <location>
        <begin position="332"/>
        <end position="337"/>
    </location>
</feature>
<name>A0A8H7HXF2_9AGAM</name>
<proteinExistence type="predicted"/>
<keyword evidence="2 4" id="KW-0442">Lipid degradation</keyword>
<feature type="active site" description="Nucleophile" evidence="4">
    <location>
        <position position="374"/>
    </location>
</feature>
<feature type="active site" description="Proton acceptor" evidence="4">
    <location>
        <position position="523"/>
    </location>
</feature>
<evidence type="ECO:0000259" key="5">
    <source>
        <dbReference type="PROSITE" id="PS51635"/>
    </source>
</evidence>
<dbReference type="AlphaFoldDB" id="A0A8H7HXF2"/>
<gene>
    <name evidence="6" type="ORF">RHS03_01969</name>
</gene>
<evidence type="ECO:0000256" key="3">
    <source>
        <dbReference type="ARBA" id="ARBA00023098"/>
    </source>
</evidence>
<dbReference type="Pfam" id="PF01734">
    <property type="entry name" value="Patatin"/>
    <property type="match status" value="1"/>
</dbReference>
<dbReference type="GO" id="GO:0047499">
    <property type="term" value="F:calcium-independent phospholipase A2 activity"/>
    <property type="evidence" value="ECO:0007669"/>
    <property type="project" value="TreeGrafter"/>
</dbReference>
<dbReference type="PANTHER" id="PTHR24185">
    <property type="entry name" value="CALCIUM-INDEPENDENT PHOSPHOLIPASE A2-GAMMA"/>
    <property type="match status" value="1"/>
</dbReference>
<reference evidence="6" key="1">
    <citation type="submission" date="2020-09" db="EMBL/GenBank/DDBJ databases">
        <title>Comparative genome analyses of four rice-infecting Rhizoctonia solani isolates reveal extensive enrichment of homogalacturonan modification genes.</title>
        <authorList>
            <person name="Lee D.-Y."/>
            <person name="Jeon J."/>
            <person name="Kim K.-T."/>
            <person name="Cheong K."/>
            <person name="Song H."/>
            <person name="Choi G."/>
            <person name="Ko J."/>
            <person name="Opiyo S.O."/>
            <person name="Zuo S."/>
            <person name="Madhav S."/>
            <person name="Lee Y.-H."/>
            <person name="Wang G.-L."/>
        </authorList>
    </citation>
    <scope>NUCLEOTIDE SEQUENCE</scope>
    <source>
        <strain evidence="6">AG1-IA WGL</strain>
    </source>
</reference>
<dbReference type="PROSITE" id="PS51635">
    <property type="entry name" value="PNPLA"/>
    <property type="match status" value="2"/>
</dbReference>
<dbReference type="GO" id="GO:0019369">
    <property type="term" value="P:arachidonate metabolic process"/>
    <property type="evidence" value="ECO:0007669"/>
    <property type="project" value="TreeGrafter"/>
</dbReference>
<dbReference type="GO" id="GO:0046486">
    <property type="term" value="P:glycerolipid metabolic process"/>
    <property type="evidence" value="ECO:0007669"/>
    <property type="project" value="UniProtKB-ARBA"/>
</dbReference>
<dbReference type="Gene3D" id="3.40.1090.10">
    <property type="entry name" value="Cytosolic phospholipase A2 catalytic domain"/>
    <property type="match status" value="2"/>
</dbReference>
<evidence type="ECO:0000256" key="2">
    <source>
        <dbReference type="ARBA" id="ARBA00022963"/>
    </source>
</evidence>
<accession>A0A8H7HXF2</accession>
<comment type="caution">
    <text evidence="6">The sequence shown here is derived from an EMBL/GenBank/DDBJ whole genome shotgun (WGS) entry which is preliminary data.</text>
</comment>
<dbReference type="OrthoDB" id="630895at2759"/>
<dbReference type="Proteomes" id="UP000602905">
    <property type="component" value="Unassembled WGS sequence"/>
</dbReference>
<dbReference type="GO" id="GO:0016020">
    <property type="term" value="C:membrane"/>
    <property type="evidence" value="ECO:0007669"/>
    <property type="project" value="TreeGrafter"/>
</dbReference>
<feature type="short sequence motif" description="DGA/G" evidence="4">
    <location>
        <begin position="523"/>
        <end position="525"/>
    </location>
</feature>
<dbReference type="SUPFAM" id="SSF52151">
    <property type="entry name" value="FabD/lysophospholipase-like"/>
    <property type="match status" value="2"/>
</dbReference>
<organism evidence="6 7">
    <name type="scientific">Rhizoctonia solani</name>
    <dbReference type="NCBI Taxonomy" id="456999"/>
    <lineage>
        <taxon>Eukaryota</taxon>
        <taxon>Fungi</taxon>
        <taxon>Dikarya</taxon>
        <taxon>Basidiomycota</taxon>
        <taxon>Agaricomycotina</taxon>
        <taxon>Agaricomycetes</taxon>
        <taxon>Cantharellales</taxon>
        <taxon>Ceratobasidiaceae</taxon>
        <taxon>Rhizoctonia</taxon>
    </lineage>
</organism>
<keyword evidence="1 4" id="KW-0378">Hydrolase</keyword>
<evidence type="ECO:0000256" key="1">
    <source>
        <dbReference type="ARBA" id="ARBA00022801"/>
    </source>
</evidence>
<feature type="short sequence motif" description="GXSXG" evidence="4">
    <location>
        <begin position="372"/>
        <end position="376"/>
    </location>
</feature>
<feature type="non-terminal residue" evidence="6">
    <location>
        <position position="1"/>
    </location>
</feature>
<feature type="domain" description="PNPLA" evidence="5">
    <location>
        <begin position="328"/>
        <end position="536"/>
    </location>
</feature>
<comment type="caution">
    <text evidence="4">Lacks conserved residue(s) required for the propagation of feature annotation.</text>
</comment>
<dbReference type="InterPro" id="IPR016035">
    <property type="entry name" value="Acyl_Trfase/lysoPLipase"/>
</dbReference>
<dbReference type="CDD" id="cd07216">
    <property type="entry name" value="Pat17_PNPLA8_PNPLA9_like3"/>
    <property type="match status" value="1"/>
</dbReference>
<dbReference type="InterPro" id="IPR002641">
    <property type="entry name" value="PNPLA_dom"/>
</dbReference>
<keyword evidence="3 4" id="KW-0443">Lipid metabolism</keyword>
<dbReference type="GO" id="GO:0016042">
    <property type="term" value="P:lipid catabolic process"/>
    <property type="evidence" value="ECO:0007669"/>
    <property type="project" value="UniProtKB-UniRule"/>
</dbReference>
<sequence length="672" mass="74821">MLGRLRMPINVAIERYIQLTEKVLCETKYSWQHGIFKATFFEQAIKEIVRDYSESKDEETRLLDIRPDSCKVFVCAMAAANMRASIPTHFRTFTAYENVSANCKIWEAVRATSAHPIFFKRIKIQDIGLQVNYIGGEIGCNNPTWRVLTEANRIFRGAHLACLVSIGTGQGGAIKVPEPGLKENMIPLGTLDTLKQIATDCETMQEKMAAKFERFKRPVPDPGVYFRFNLDQVPEDSQQWGVVDKLHECTTQYMEMSENSQLAEGTAAAIRRREPRVRLSDWHGASATSDPVADLLINYVGPMDMIDFNPVSLCVIAYRKWLLVTKFATKDGGGIRGLSSLLILQEIMGRVKREEGLSEIPRPCDYFDIIGGTSTGGLIAIMLGRLRMSVSDAIKSYVDLSEKIFSKHKHIWQEGEFKATLLKESIKDIVSKYSENRDGKTRMFDPLLQSNSGTRGCRAFVCALTADNIRGGLPVHLRTYASEWNQTPNCKIWKAARATSAAPTFFKGVSIKGENGILMRFVDGGIAVNNPTERVLAEAQSLFPDGHLSCILSIGTGQGKTIAMAESSVIKNMISRDVQLTDTVKKMATDCEVVANDMSNRFAPHPGVYFRFNVDQGTQDIGLGEHAKLSELAAHTSAYLRLHENDMRANRVAAALKSTRPWATLPISDIAR</sequence>
<evidence type="ECO:0000256" key="4">
    <source>
        <dbReference type="PROSITE-ProRule" id="PRU01161"/>
    </source>
</evidence>
<evidence type="ECO:0000313" key="6">
    <source>
        <dbReference type="EMBL" id="KAF8710495.1"/>
    </source>
</evidence>
<dbReference type="PANTHER" id="PTHR24185:SF1">
    <property type="entry name" value="CALCIUM-INDEPENDENT PHOSPHOLIPASE A2-GAMMA"/>
    <property type="match status" value="1"/>
</dbReference>
<feature type="domain" description="PNPLA" evidence="5">
    <location>
        <begin position="1"/>
        <end position="148"/>
    </location>
</feature>
<protein>
    <submittedName>
        <fullName evidence="6">FabD lysophospholipase-like protein</fullName>
    </submittedName>
</protein>